<keyword evidence="15" id="KW-1185">Reference proteome</keyword>
<dbReference type="PROSITE" id="PS51450">
    <property type="entry name" value="LRR"/>
    <property type="match status" value="5"/>
</dbReference>
<evidence type="ECO:0000256" key="13">
    <source>
        <dbReference type="SAM" id="SignalP"/>
    </source>
</evidence>
<evidence type="ECO:0000256" key="2">
    <source>
        <dbReference type="ARBA" id="ARBA00004479"/>
    </source>
</evidence>
<dbReference type="InterPro" id="IPR003591">
    <property type="entry name" value="Leu-rich_rpt_typical-subtyp"/>
</dbReference>
<dbReference type="FunFam" id="3.80.10.10:FF:000355">
    <property type="entry name" value="Toll-like receptor Tollo"/>
    <property type="match status" value="1"/>
</dbReference>
<comment type="subcellular location">
    <subcellularLocation>
        <location evidence="1">Cell membrane</location>
    </subcellularLocation>
    <subcellularLocation>
        <location evidence="2">Membrane</location>
        <topology evidence="2">Single-pass type I membrane protein</topology>
    </subcellularLocation>
</comment>
<dbReference type="EMBL" id="OU963863">
    <property type="protein sequence ID" value="CAH0384156.1"/>
    <property type="molecule type" value="Genomic_DNA"/>
</dbReference>
<evidence type="ECO:0000256" key="6">
    <source>
        <dbReference type="ARBA" id="ARBA00022692"/>
    </source>
</evidence>
<dbReference type="GO" id="GO:0048666">
    <property type="term" value="P:neuron development"/>
    <property type="evidence" value="ECO:0007669"/>
    <property type="project" value="UniProtKB-ARBA"/>
</dbReference>
<dbReference type="GO" id="GO:0005886">
    <property type="term" value="C:plasma membrane"/>
    <property type="evidence" value="ECO:0007669"/>
    <property type="project" value="UniProtKB-SubCell"/>
</dbReference>
<feature type="signal peptide" evidence="13">
    <location>
        <begin position="1"/>
        <end position="20"/>
    </location>
</feature>
<keyword evidence="5" id="KW-0433">Leucine-rich repeat</keyword>
<evidence type="ECO:0000256" key="12">
    <source>
        <dbReference type="ARBA" id="ARBA00023170"/>
    </source>
</evidence>
<comment type="similarity">
    <text evidence="3">Belongs to the Toll-like receptor family.</text>
</comment>
<keyword evidence="10" id="KW-0472">Membrane</keyword>
<proteinExistence type="inferred from homology"/>
<dbReference type="PRINTS" id="PR00019">
    <property type="entry name" value="LEURICHRPT"/>
</dbReference>
<organism evidence="14 15">
    <name type="scientific">Bemisia tabaci</name>
    <name type="common">Sweetpotato whitefly</name>
    <name type="synonym">Aleurodes tabaci</name>
    <dbReference type="NCBI Taxonomy" id="7038"/>
    <lineage>
        <taxon>Eukaryota</taxon>
        <taxon>Metazoa</taxon>
        <taxon>Ecdysozoa</taxon>
        <taxon>Arthropoda</taxon>
        <taxon>Hexapoda</taxon>
        <taxon>Insecta</taxon>
        <taxon>Pterygota</taxon>
        <taxon>Neoptera</taxon>
        <taxon>Paraneoptera</taxon>
        <taxon>Hemiptera</taxon>
        <taxon>Sternorrhyncha</taxon>
        <taxon>Aleyrodoidea</taxon>
        <taxon>Aleyrodidae</taxon>
        <taxon>Aleyrodinae</taxon>
        <taxon>Bemisia</taxon>
    </lineage>
</organism>
<dbReference type="SMART" id="SM00369">
    <property type="entry name" value="LRR_TYP"/>
    <property type="match status" value="10"/>
</dbReference>
<keyword evidence="11" id="KW-1015">Disulfide bond</keyword>
<dbReference type="Gene3D" id="3.80.10.10">
    <property type="entry name" value="Ribonuclease Inhibitor"/>
    <property type="match status" value="3"/>
</dbReference>
<evidence type="ECO:0000256" key="10">
    <source>
        <dbReference type="ARBA" id="ARBA00023136"/>
    </source>
</evidence>
<evidence type="ECO:0000313" key="14">
    <source>
        <dbReference type="EMBL" id="CAH0384156.1"/>
    </source>
</evidence>
<gene>
    <name evidence="14" type="ORF">BEMITA_LOCUS3529</name>
</gene>
<dbReference type="InterPro" id="IPR001611">
    <property type="entry name" value="Leu-rich_rpt"/>
</dbReference>
<keyword evidence="12" id="KW-0675">Receptor</keyword>
<keyword evidence="9" id="KW-1133">Transmembrane helix</keyword>
<evidence type="ECO:0000256" key="7">
    <source>
        <dbReference type="ARBA" id="ARBA00022729"/>
    </source>
</evidence>
<dbReference type="SUPFAM" id="SSF52058">
    <property type="entry name" value="L domain-like"/>
    <property type="match status" value="1"/>
</dbReference>
<protein>
    <submittedName>
        <fullName evidence="14">Uncharacterized protein</fullName>
    </submittedName>
</protein>
<reference evidence="14" key="1">
    <citation type="submission" date="2021-12" db="EMBL/GenBank/DDBJ databases">
        <authorList>
            <person name="King R."/>
        </authorList>
    </citation>
    <scope>NUCLEOTIDE SEQUENCE</scope>
</reference>
<accession>A0A9P0EY80</accession>
<evidence type="ECO:0000256" key="5">
    <source>
        <dbReference type="ARBA" id="ARBA00022614"/>
    </source>
</evidence>
<dbReference type="PANTHER" id="PTHR45617:SF169">
    <property type="entry name" value="LRRCT DOMAIN-CONTAINING PROTEIN"/>
    <property type="match status" value="1"/>
</dbReference>
<dbReference type="GO" id="GO:0009653">
    <property type="term" value="P:anatomical structure morphogenesis"/>
    <property type="evidence" value="ECO:0007669"/>
    <property type="project" value="UniProtKB-ARBA"/>
</dbReference>
<keyword evidence="8" id="KW-0677">Repeat</keyword>
<keyword evidence="4" id="KW-1003">Cell membrane</keyword>
<dbReference type="Proteomes" id="UP001152759">
    <property type="component" value="Chromosome 2"/>
</dbReference>
<dbReference type="AlphaFoldDB" id="A0A9P0EY80"/>
<dbReference type="PANTHER" id="PTHR45617">
    <property type="entry name" value="LEUCINE RICH REPEAT FAMILY PROTEIN"/>
    <property type="match status" value="1"/>
</dbReference>
<dbReference type="InterPro" id="IPR032675">
    <property type="entry name" value="LRR_dom_sf"/>
</dbReference>
<keyword evidence="6" id="KW-0812">Transmembrane</keyword>
<dbReference type="GO" id="GO:0007165">
    <property type="term" value="P:signal transduction"/>
    <property type="evidence" value="ECO:0007669"/>
    <property type="project" value="UniProtKB-ARBA"/>
</dbReference>
<keyword evidence="7 13" id="KW-0732">Signal</keyword>
<dbReference type="Pfam" id="PF13855">
    <property type="entry name" value="LRR_8"/>
    <property type="match status" value="4"/>
</dbReference>
<evidence type="ECO:0000256" key="3">
    <source>
        <dbReference type="ARBA" id="ARBA00009634"/>
    </source>
</evidence>
<feature type="chain" id="PRO_5040175149" evidence="13">
    <location>
        <begin position="21"/>
        <end position="423"/>
    </location>
</feature>
<evidence type="ECO:0000256" key="1">
    <source>
        <dbReference type="ARBA" id="ARBA00004236"/>
    </source>
</evidence>
<evidence type="ECO:0000256" key="4">
    <source>
        <dbReference type="ARBA" id="ARBA00022475"/>
    </source>
</evidence>
<evidence type="ECO:0000256" key="8">
    <source>
        <dbReference type="ARBA" id="ARBA00022737"/>
    </source>
</evidence>
<sequence>MRVDPVLLALLGAFLGAISAATSRALRYQAPYECKWMSVALDGSESEVSSSADPDQEVGLTCRLKTINSEIENTNFSIIQPQHTVRLRIECGDLLFIESSISPGSFQTLIDLKDLSIEYCKIANLSAGAFRGLRELRNLTLRTHNTDWSAMTLNLAPDVFSQLGQLHRLDLSVNNIWSLPDGIVCPLKNLQHLNLTRNRITNLDAFKFGGNPSSAAAQKCGPHLQTLDISNNSLDALPSYAFSHLSRLQHLHLQGNVISFMADHALDGLSNLGYLNLADNKLVNLPPELFTDIRGIKEVYLQNNSINVLAPGIFNGLDQLFVLDLSSNELTDEWVNSATFTGMIRLVLLNLSSNNIVKIDPSMFKDLYSLQIINLEDNAIEAIGETTFRHLHNLHTLISVAKQDQTRRVGYFRWPHRPQRPLH</sequence>
<name>A0A9P0EY80_BEMTA</name>
<evidence type="ECO:0000256" key="11">
    <source>
        <dbReference type="ARBA" id="ARBA00023157"/>
    </source>
</evidence>
<evidence type="ECO:0000256" key="9">
    <source>
        <dbReference type="ARBA" id="ARBA00022989"/>
    </source>
</evidence>
<evidence type="ECO:0000313" key="15">
    <source>
        <dbReference type="Proteomes" id="UP001152759"/>
    </source>
</evidence>
<dbReference type="GO" id="GO:0010556">
    <property type="term" value="P:regulation of macromolecule biosynthetic process"/>
    <property type="evidence" value="ECO:0007669"/>
    <property type="project" value="UniProtKB-ARBA"/>
</dbReference>